<proteinExistence type="predicted"/>
<feature type="compositionally biased region" description="Low complexity" evidence="1">
    <location>
        <begin position="253"/>
        <end position="282"/>
    </location>
</feature>
<reference evidence="3 4" key="1">
    <citation type="submission" date="2022-10" db="EMBL/GenBank/DDBJ databases">
        <title>The complete genomes of actinobacterial strains from the NBC collection.</title>
        <authorList>
            <person name="Joergensen T.S."/>
            <person name="Alvarez Arevalo M."/>
            <person name="Sterndorff E.B."/>
            <person name="Faurdal D."/>
            <person name="Vuksanovic O."/>
            <person name="Mourched A.-S."/>
            <person name="Charusanti P."/>
            <person name="Shaw S."/>
            <person name="Blin K."/>
            <person name="Weber T."/>
        </authorList>
    </citation>
    <scope>NUCLEOTIDE SEQUENCE [LARGE SCALE GENOMIC DNA]</scope>
    <source>
        <strain evidence="3 4">NBC_01247</strain>
    </source>
</reference>
<feature type="compositionally biased region" description="Low complexity" evidence="1">
    <location>
        <begin position="154"/>
        <end position="177"/>
    </location>
</feature>
<dbReference type="Proteomes" id="UP001432014">
    <property type="component" value="Chromosome"/>
</dbReference>
<feature type="transmembrane region" description="Helical" evidence="2">
    <location>
        <begin position="208"/>
        <end position="228"/>
    </location>
</feature>
<keyword evidence="4" id="KW-1185">Reference proteome</keyword>
<keyword evidence="2" id="KW-1133">Transmembrane helix</keyword>
<feature type="region of interest" description="Disordered" evidence="1">
    <location>
        <begin position="1"/>
        <end position="189"/>
    </location>
</feature>
<evidence type="ECO:0000256" key="2">
    <source>
        <dbReference type="SAM" id="Phobius"/>
    </source>
</evidence>
<feature type="compositionally biased region" description="Low complexity" evidence="1">
    <location>
        <begin position="86"/>
        <end position="95"/>
    </location>
</feature>
<feature type="compositionally biased region" description="Gly residues" evidence="1">
    <location>
        <begin position="18"/>
        <end position="41"/>
    </location>
</feature>
<feature type="compositionally biased region" description="Pro residues" evidence="1">
    <location>
        <begin position="96"/>
        <end position="112"/>
    </location>
</feature>
<feature type="compositionally biased region" description="Pro residues" evidence="1">
    <location>
        <begin position="119"/>
        <end position="131"/>
    </location>
</feature>
<feature type="compositionally biased region" description="Pro residues" evidence="1">
    <location>
        <begin position="56"/>
        <end position="85"/>
    </location>
</feature>
<sequence>MTDQNNTAPAVWDPTARGGAGGWVRGGSQNGGRSGGPGGDQGGDRRGAPGHAAGGPPAPQAVPGPGAPAQPAGPPGGRPHQPPAPGHDAPTQLAPAVPPAAPGGYGFPPPAPGRQQPFPQQPPQQAPPYPQSGPGQGFPSHAGGGPAGPPPDPFQQDQYPPGMFRPDAYPPDQYQQGPYPPAGQPGHVGYEAIDLDDEERPARNRTPLLVAVGLLLVLGLGGGVVWAVQNSSDGPERKAAAPASTGAGGGRQPAPLLSGDASAPASGPAPTAAGPAASPTADQVKAQTQAKALDELLARAEGAKAPIGSAVAKVSSCPAKADIESAAQVFDTGAQQREQLLGELAKLDFADVSGGAEAVQSLRTAWQQSAEIDRAYAAWARAVSAQGCPAGGAPTTAEKKRADELNPQATLAKKDFVAKWKPAVDTYGLTPRTWDRI</sequence>
<dbReference type="RefSeq" id="WP_329494777.1">
    <property type="nucleotide sequence ID" value="NZ_CP108460.1"/>
</dbReference>
<name>A0ABZ1WE00_9ACTN</name>
<gene>
    <name evidence="3" type="ORF">OG469_28435</name>
</gene>
<evidence type="ECO:0000313" key="3">
    <source>
        <dbReference type="EMBL" id="WUS59087.1"/>
    </source>
</evidence>
<organism evidence="3 4">
    <name type="scientific">Kitasatospora herbaricolor</name>
    <dbReference type="NCBI Taxonomy" id="68217"/>
    <lineage>
        <taxon>Bacteria</taxon>
        <taxon>Bacillati</taxon>
        <taxon>Actinomycetota</taxon>
        <taxon>Actinomycetes</taxon>
        <taxon>Kitasatosporales</taxon>
        <taxon>Streptomycetaceae</taxon>
        <taxon>Kitasatospora</taxon>
    </lineage>
</organism>
<evidence type="ECO:0000256" key="1">
    <source>
        <dbReference type="SAM" id="MobiDB-lite"/>
    </source>
</evidence>
<feature type="region of interest" description="Disordered" evidence="1">
    <location>
        <begin position="230"/>
        <end position="287"/>
    </location>
</feature>
<keyword evidence="2" id="KW-0472">Membrane</keyword>
<evidence type="ECO:0000313" key="4">
    <source>
        <dbReference type="Proteomes" id="UP001432014"/>
    </source>
</evidence>
<keyword evidence="2" id="KW-0812">Transmembrane</keyword>
<dbReference type="EMBL" id="CP108482">
    <property type="protein sequence ID" value="WUS59087.1"/>
    <property type="molecule type" value="Genomic_DNA"/>
</dbReference>
<accession>A0ABZ1WE00</accession>
<protein>
    <submittedName>
        <fullName evidence="3">Uncharacterized protein</fullName>
    </submittedName>
</protein>